<reference evidence="4" key="1">
    <citation type="submission" date="2015-09" db="EMBL/GenBank/DDBJ databases">
        <title>Draft Genome Sequences of Two Novel Amoeba-resistant Intranuclear Bacteria, Candidatus Berkiella cookevillensis and Candidatus Berkiella aquae.</title>
        <authorList>
            <person name="Mehari Y.T."/>
            <person name="Arivett B.A."/>
            <person name="Farone A.L."/>
            <person name="Gunderson J.H."/>
            <person name="Farone M.B."/>
        </authorList>
    </citation>
    <scope>NUCLEOTIDE SEQUENCE [LARGE SCALE GENOMIC DNA]</scope>
    <source>
        <strain evidence="4">HT99</strain>
    </source>
</reference>
<dbReference type="Proteomes" id="UP000051497">
    <property type="component" value="Unassembled WGS sequence"/>
</dbReference>
<reference evidence="5" key="3">
    <citation type="submission" date="2021-06" db="EMBL/GenBank/DDBJ databases">
        <title>Genomic Description and Analysis of Intracellular Bacteria, Candidatus Berkiella cookevillensis and Candidatus Berkiella aquae.</title>
        <authorList>
            <person name="Kidane D.T."/>
            <person name="Mehari Y.T."/>
            <person name="Rice F.C."/>
            <person name="Arivett B.A."/>
            <person name="Farone A.L."/>
            <person name="Berk S.G."/>
            <person name="Farone M.B."/>
        </authorList>
    </citation>
    <scope>NUCLEOTIDE SEQUENCE</scope>
    <source>
        <strain evidence="5">HT99</strain>
    </source>
</reference>
<dbReference type="GO" id="GO:0008168">
    <property type="term" value="F:methyltransferase activity"/>
    <property type="evidence" value="ECO:0007669"/>
    <property type="project" value="UniProtKB-KW"/>
</dbReference>
<evidence type="ECO:0000313" key="5">
    <source>
        <dbReference type="EMBL" id="MCS5711572.1"/>
    </source>
</evidence>
<dbReference type="AlphaFoldDB" id="A0A0Q9YLS2"/>
<dbReference type="OrthoDB" id="9804312at2"/>
<dbReference type="InterPro" id="IPR041698">
    <property type="entry name" value="Methyltransf_25"/>
</dbReference>
<keyword evidence="6" id="KW-1185">Reference proteome</keyword>
<evidence type="ECO:0000313" key="4">
    <source>
        <dbReference type="EMBL" id="KRG21644.1"/>
    </source>
</evidence>
<accession>A0A0Q9YLS2</accession>
<dbReference type="EMBL" id="LKAJ01000004">
    <property type="protein sequence ID" value="KRG21644.1"/>
    <property type="molecule type" value="Genomic_DNA"/>
</dbReference>
<evidence type="ECO:0000259" key="3">
    <source>
        <dbReference type="Pfam" id="PF13649"/>
    </source>
</evidence>
<name>A0A0Q9YLS2_9GAMM</name>
<evidence type="ECO:0000313" key="6">
    <source>
        <dbReference type="Proteomes" id="UP000051497"/>
    </source>
</evidence>
<feature type="signal peptide" evidence="2">
    <location>
        <begin position="1"/>
        <end position="27"/>
    </location>
</feature>
<dbReference type="SUPFAM" id="SSF53335">
    <property type="entry name" value="S-adenosyl-L-methionine-dependent methyltransferases"/>
    <property type="match status" value="1"/>
</dbReference>
<dbReference type="EMBL" id="LKAJ02000001">
    <property type="protein sequence ID" value="MCS5711572.1"/>
    <property type="molecule type" value="Genomic_DNA"/>
</dbReference>
<proteinExistence type="predicted"/>
<feature type="domain" description="Methyltransferase" evidence="3">
    <location>
        <begin position="71"/>
        <end position="167"/>
    </location>
</feature>
<dbReference type="PANTHER" id="PTHR43861">
    <property type="entry name" value="TRANS-ACONITATE 2-METHYLTRANSFERASE-RELATED"/>
    <property type="match status" value="1"/>
</dbReference>
<keyword evidence="2" id="KW-0732">Signal</keyword>
<dbReference type="EC" id="2.1.1.265" evidence="4"/>
<sequence length="233" mass="26401">MAFIHKLTTTLLAIIVSFLLLTTHSYAQSNPPPKNKYWEAYFKAKLRDPPTGFIVDGLNAIQQNSPNKIALDLGCGVGHETLQLLQRGYQVVAVDSQAEAFEYMKQQPNILQYQGNLRTIVSTFEKLPFSELPQVDLVIASFALPFMKTQDFNPTWQKIVEKIKPGGYFIGNFFAPDFSFFAEKFRSHMTFHSKAEAMALLNGFEIVGFQEVNVPGTKPGTMNHYYVFMGKKR</sequence>
<dbReference type="GO" id="GO:0032259">
    <property type="term" value="P:methylation"/>
    <property type="evidence" value="ECO:0007669"/>
    <property type="project" value="UniProtKB-KW"/>
</dbReference>
<protein>
    <submittedName>
        <fullName evidence="5">Class I SAM-dependent methyltransferase</fullName>
    </submittedName>
    <submittedName>
        <fullName evidence="4">Tellurite methyltransferase</fullName>
        <ecNumber evidence="4">2.1.1.265</ecNumber>
    </submittedName>
</protein>
<organism evidence="4">
    <name type="scientific">Candidatus Berkiella aquae</name>
    <dbReference type="NCBI Taxonomy" id="295108"/>
    <lineage>
        <taxon>Bacteria</taxon>
        <taxon>Pseudomonadati</taxon>
        <taxon>Pseudomonadota</taxon>
        <taxon>Gammaproteobacteria</taxon>
        <taxon>Candidatus Berkiellales</taxon>
        <taxon>Candidatus Berkiellaceae</taxon>
        <taxon>Candidatus Berkiella</taxon>
    </lineage>
</organism>
<dbReference type="Pfam" id="PF13649">
    <property type="entry name" value="Methyltransf_25"/>
    <property type="match status" value="1"/>
</dbReference>
<gene>
    <name evidence="4" type="primary">tehB</name>
    <name evidence="5" type="ORF">HT99x_008995</name>
    <name evidence="4" type="ORF">HT99x_01397</name>
</gene>
<keyword evidence="4" id="KW-0489">Methyltransferase</keyword>
<feature type="chain" id="PRO_5043129715" evidence="2">
    <location>
        <begin position="28"/>
        <end position="233"/>
    </location>
</feature>
<dbReference type="InterPro" id="IPR029063">
    <property type="entry name" value="SAM-dependent_MTases_sf"/>
</dbReference>
<keyword evidence="1 4" id="KW-0808">Transferase</keyword>
<dbReference type="Gene3D" id="3.40.50.150">
    <property type="entry name" value="Vaccinia Virus protein VP39"/>
    <property type="match status" value="1"/>
</dbReference>
<dbReference type="STRING" id="295108.HT99x_01397"/>
<reference evidence="5" key="2">
    <citation type="journal article" date="2016" name="Genome Announc.">
        <title>Draft Genome Sequences of Two Novel Amoeba-Resistant Intranuclear Bacteria, 'Candidatus Berkiella cookevillensis' and 'Candidatus Berkiella aquae'.</title>
        <authorList>
            <person name="Mehari Y.T."/>
            <person name="Arivett B.A."/>
            <person name="Farone A.L."/>
            <person name="Gunderson J.H."/>
            <person name="Farone M.B."/>
        </authorList>
    </citation>
    <scope>NUCLEOTIDE SEQUENCE</scope>
    <source>
        <strain evidence="5">HT99</strain>
    </source>
</reference>
<dbReference type="RefSeq" id="WP_075066021.1">
    <property type="nucleotide sequence ID" value="NZ_LKAJ02000001.1"/>
</dbReference>
<evidence type="ECO:0000256" key="1">
    <source>
        <dbReference type="ARBA" id="ARBA00022679"/>
    </source>
</evidence>
<comment type="caution">
    <text evidence="4">The sequence shown here is derived from an EMBL/GenBank/DDBJ whole genome shotgun (WGS) entry which is preliminary data.</text>
</comment>
<dbReference type="CDD" id="cd02440">
    <property type="entry name" value="AdoMet_MTases"/>
    <property type="match status" value="1"/>
</dbReference>
<evidence type="ECO:0000256" key="2">
    <source>
        <dbReference type="SAM" id="SignalP"/>
    </source>
</evidence>